<organism evidence="1 2">
    <name type="scientific">Solanum verrucosum</name>
    <dbReference type="NCBI Taxonomy" id="315347"/>
    <lineage>
        <taxon>Eukaryota</taxon>
        <taxon>Viridiplantae</taxon>
        <taxon>Streptophyta</taxon>
        <taxon>Embryophyta</taxon>
        <taxon>Tracheophyta</taxon>
        <taxon>Spermatophyta</taxon>
        <taxon>Magnoliopsida</taxon>
        <taxon>eudicotyledons</taxon>
        <taxon>Gunneridae</taxon>
        <taxon>Pentapetalae</taxon>
        <taxon>asterids</taxon>
        <taxon>lamiids</taxon>
        <taxon>Solanales</taxon>
        <taxon>Solanaceae</taxon>
        <taxon>Solanoideae</taxon>
        <taxon>Solaneae</taxon>
        <taxon>Solanum</taxon>
    </lineage>
</organism>
<dbReference type="AlphaFoldDB" id="A0AAF0U9F1"/>
<evidence type="ECO:0000313" key="2">
    <source>
        <dbReference type="Proteomes" id="UP001234989"/>
    </source>
</evidence>
<keyword evidence="2" id="KW-1185">Reference proteome</keyword>
<protein>
    <recommendedName>
        <fullName evidence="3">Gag-pol polyprotein</fullName>
    </recommendedName>
</protein>
<accession>A0AAF0U9F1</accession>
<evidence type="ECO:0008006" key="3">
    <source>
        <dbReference type="Google" id="ProtNLM"/>
    </source>
</evidence>
<name>A0AAF0U9F1_SOLVR</name>
<dbReference type="Proteomes" id="UP001234989">
    <property type="component" value="Chromosome 8"/>
</dbReference>
<reference evidence="1" key="1">
    <citation type="submission" date="2023-08" db="EMBL/GenBank/DDBJ databases">
        <title>A de novo genome assembly of Solanum verrucosum Schlechtendal, a Mexican diploid species geographically isolated from the other diploid A-genome species in potato relatives.</title>
        <authorList>
            <person name="Hosaka K."/>
        </authorList>
    </citation>
    <scope>NUCLEOTIDE SEQUENCE</scope>
    <source>
        <tissue evidence="1">Young leaves</tissue>
    </source>
</reference>
<dbReference type="PANTHER" id="PTHR45835:SF87">
    <property type="entry name" value="RNA-DIRECTED DNA POLYMERASE"/>
    <property type="match status" value="1"/>
</dbReference>
<dbReference type="PANTHER" id="PTHR45835">
    <property type="entry name" value="YALI0A06105P"/>
    <property type="match status" value="1"/>
</dbReference>
<gene>
    <name evidence="1" type="ORF">MTR67_035019</name>
</gene>
<dbReference type="EMBL" id="CP133619">
    <property type="protein sequence ID" value="WMV41634.1"/>
    <property type="molecule type" value="Genomic_DNA"/>
</dbReference>
<proteinExistence type="predicted"/>
<sequence>MSHFNPLSSILNPNVTPRILDRPECRFQKFQILPPRKADARNANARNANTSPLVPDQEVSNAEFRNIIQLLAQIVTNQNNQQVPITANASGGSVEARVRDFVRMNLPEFIGSQVGEDPQYFIDEWKENMGENVAPVTWECFTGAFCGHVLSKRFERGKNSRIHEFEARTELAKDVDRLAHLGVSLMSISDDGVTVQNGSKSSLVVEVKEKQDSGPILLQLNDVVHQQKVEVFSRGGDGVLRYQDCLCIPKVDGYSRFVAKCPNCQQVKIEHQKPRGMTQEINIPTWKWEVINMDFITERSWYPDKSQHTVSSTDGWSGRAHIESMRD</sequence>
<evidence type="ECO:0000313" key="1">
    <source>
        <dbReference type="EMBL" id="WMV41634.1"/>
    </source>
</evidence>